<dbReference type="Proteomes" id="UP000186074">
    <property type="component" value="Chromosome"/>
</dbReference>
<organism evidence="4 5">
    <name type="scientific">Poseidonibacter parvus</name>
    <dbReference type="NCBI Taxonomy" id="1850254"/>
    <lineage>
        <taxon>Bacteria</taxon>
        <taxon>Pseudomonadati</taxon>
        <taxon>Campylobacterota</taxon>
        <taxon>Epsilonproteobacteria</taxon>
        <taxon>Campylobacterales</taxon>
        <taxon>Arcobacteraceae</taxon>
        <taxon>Poseidonibacter</taxon>
    </lineage>
</organism>
<dbReference type="InterPro" id="IPR008792">
    <property type="entry name" value="PQQD"/>
</dbReference>
<dbReference type="STRING" id="1850254.LPB137_02720"/>
<accession>A0A1P8KJX5</accession>
<comment type="subunit">
    <text evidence="2">Monomer. Interacts with PqqE.</text>
</comment>
<gene>
    <name evidence="4" type="ORF">LPB137_02720</name>
</gene>
<dbReference type="Gene3D" id="1.10.10.1150">
    <property type="entry name" value="Coenzyme PQQ synthesis protein D (PqqD)"/>
    <property type="match status" value="1"/>
</dbReference>
<dbReference type="RefSeq" id="WP_076084073.1">
    <property type="nucleotide sequence ID" value="NZ_CP019070.1"/>
</dbReference>
<evidence type="ECO:0000256" key="3">
    <source>
        <dbReference type="ARBA" id="ARBA00022905"/>
    </source>
</evidence>
<dbReference type="OrthoDB" id="7356791at2"/>
<dbReference type="AlphaFoldDB" id="A0A1P8KJX5"/>
<evidence type="ECO:0000256" key="2">
    <source>
        <dbReference type="ARBA" id="ARBA00011741"/>
    </source>
</evidence>
<dbReference type="KEGG" id="alp:LPB137_02720"/>
<dbReference type="InterPro" id="IPR041881">
    <property type="entry name" value="PqqD_sf"/>
</dbReference>
<dbReference type="UniPathway" id="UPA00539"/>
<dbReference type="GO" id="GO:0018189">
    <property type="term" value="P:pyrroloquinoline quinone biosynthetic process"/>
    <property type="evidence" value="ECO:0007669"/>
    <property type="project" value="UniProtKB-UniPathway"/>
</dbReference>
<keyword evidence="3" id="KW-0884">PQQ biosynthesis</keyword>
<name>A0A1P8KJX5_9BACT</name>
<dbReference type="InterPro" id="IPR022479">
    <property type="entry name" value="PqqD_bac"/>
</dbReference>
<evidence type="ECO:0000256" key="1">
    <source>
        <dbReference type="ARBA" id="ARBA00004886"/>
    </source>
</evidence>
<dbReference type="EMBL" id="CP019070">
    <property type="protein sequence ID" value="APW64835.1"/>
    <property type="molecule type" value="Genomic_DNA"/>
</dbReference>
<dbReference type="NCBIfam" id="TIGR03859">
    <property type="entry name" value="PQQ_PqqD"/>
    <property type="match status" value="1"/>
</dbReference>
<reference evidence="4 5" key="1">
    <citation type="submission" date="2017-01" db="EMBL/GenBank/DDBJ databases">
        <title>Genome sequencing of Arcobacter sp. LPB0137.</title>
        <authorList>
            <person name="Lee G.-W."/>
            <person name="Yi H."/>
        </authorList>
    </citation>
    <scope>NUCLEOTIDE SEQUENCE [LARGE SCALE GENOMIC DNA]</scope>
    <source>
        <strain evidence="4 5">LPB0137</strain>
    </source>
</reference>
<keyword evidence="5" id="KW-1185">Reference proteome</keyword>
<comment type="pathway">
    <text evidence="1">Cofactor biosynthesis; pyrroloquinoline quinone biosynthesis.</text>
</comment>
<evidence type="ECO:0000313" key="5">
    <source>
        <dbReference type="Proteomes" id="UP000186074"/>
    </source>
</evidence>
<protein>
    <submittedName>
        <fullName evidence="4">Pyrroloquinoline quinone biosynthesis protein PqqD</fullName>
    </submittedName>
</protein>
<dbReference type="GO" id="GO:0048038">
    <property type="term" value="F:quinone binding"/>
    <property type="evidence" value="ECO:0007669"/>
    <property type="project" value="InterPro"/>
</dbReference>
<proteinExistence type="predicted"/>
<dbReference type="Pfam" id="PF05402">
    <property type="entry name" value="PqqD"/>
    <property type="match status" value="1"/>
</dbReference>
<evidence type="ECO:0000313" key="4">
    <source>
        <dbReference type="EMBL" id="APW64835.1"/>
    </source>
</evidence>
<sequence>MQLEKSLAINAHFQLQWEEKQNCFVLLYPEGMVQLSQSAGEIMNLCNGENTTLNITDLLEKKFNLVGLQSDIIEFLEDAMNRKWVIYND</sequence>